<reference evidence="1 2" key="1">
    <citation type="submission" date="2014-03" db="EMBL/GenBank/DDBJ databases">
        <title>The Genome Sequence of Plasmodium fragile nilgiri.</title>
        <authorList>
            <consortium name="The Broad Institute Genomics Platform"/>
            <consortium name="The Broad Institute Genome Sequencing Center for Infectious Disease"/>
            <person name="Neafsey D."/>
            <person name="Duraisingh M."/>
            <person name="Young S.K."/>
            <person name="Zeng Q."/>
            <person name="Gargeya S."/>
            <person name="Abouelleil A."/>
            <person name="Alvarado L."/>
            <person name="Chapman S.B."/>
            <person name="Gainer-Dewar J."/>
            <person name="Goldberg J."/>
            <person name="Griggs A."/>
            <person name="Gujja S."/>
            <person name="Hansen M."/>
            <person name="Howarth C."/>
            <person name="Imamovic A."/>
            <person name="Larimer J."/>
            <person name="Pearson M."/>
            <person name="Poon T.W."/>
            <person name="Priest M."/>
            <person name="Roberts A."/>
            <person name="Saif S."/>
            <person name="Shea T."/>
            <person name="Sykes S."/>
            <person name="Wortman J."/>
            <person name="Nusbaum C."/>
            <person name="Birren B."/>
        </authorList>
    </citation>
    <scope>NUCLEOTIDE SEQUENCE [LARGE SCALE GENOMIC DNA]</scope>
    <source>
        <strain evidence="2">nilgiri</strain>
    </source>
</reference>
<accession>A0A0D9QTD5</accession>
<dbReference type="GeneID" id="24265575"/>
<organism evidence="1 2">
    <name type="scientific">Plasmodium fragile</name>
    <dbReference type="NCBI Taxonomy" id="5857"/>
    <lineage>
        <taxon>Eukaryota</taxon>
        <taxon>Sar</taxon>
        <taxon>Alveolata</taxon>
        <taxon>Apicomplexa</taxon>
        <taxon>Aconoidasida</taxon>
        <taxon>Haemosporida</taxon>
        <taxon>Plasmodiidae</taxon>
        <taxon>Plasmodium</taxon>
        <taxon>Plasmodium (Plasmodium)</taxon>
    </lineage>
</organism>
<dbReference type="OMA" id="KCTISTN"/>
<dbReference type="EMBL" id="KQ001646">
    <property type="protein sequence ID" value="KJP90092.1"/>
    <property type="molecule type" value="Genomic_DNA"/>
</dbReference>
<proteinExistence type="predicted"/>
<name>A0A0D9QTD5_PLAFR</name>
<dbReference type="AlphaFoldDB" id="A0A0D9QTD5"/>
<evidence type="ECO:0000313" key="1">
    <source>
        <dbReference type="EMBL" id="KJP90092.1"/>
    </source>
</evidence>
<gene>
    <name evidence="1" type="ORF">AK88_00261</name>
</gene>
<dbReference type="OrthoDB" id="374158at2759"/>
<sequence length="137" mass="16146">MYMPFFSILTKNALFFKTPLGSKNKNLCNFVKCKISTNSITEKLKPRQNTQLKLQQIGRLDNVLRSVQREEAVNKSASLDIYSLPNNSSFMLRSNVCKEDNVRKVLYFKWKARKSYKKRVMNLPSTKSRRRYAQKNR</sequence>
<dbReference type="VEuPathDB" id="PlasmoDB:AK88_00261"/>
<protein>
    <submittedName>
        <fullName evidence="1">Uncharacterized protein</fullName>
    </submittedName>
</protein>
<evidence type="ECO:0000313" key="2">
    <source>
        <dbReference type="Proteomes" id="UP000054561"/>
    </source>
</evidence>
<keyword evidence="2" id="KW-1185">Reference proteome</keyword>
<dbReference type="Proteomes" id="UP000054561">
    <property type="component" value="Unassembled WGS sequence"/>
</dbReference>
<dbReference type="RefSeq" id="XP_012333335.1">
    <property type="nucleotide sequence ID" value="XM_012477912.1"/>
</dbReference>